<dbReference type="Pfam" id="PF00745">
    <property type="entry name" value="GlutR_dimer"/>
    <property type="match status" value="1"/>
</dbReference>
<feature type="binding site" evidence="8">
    <location>
        <position position="111"/>
    </location>
    <ligand>
        <name>substrate</name>
    </ligand>
</feature>
<reference evidence="15" key="1">
    <citation type="journal article" date="2019" name="Int. J. Syst. Evol. Microbiol.">
        <title>The Global Catalogue of Microorganisms (GCM) 10K type strain sequencing project: providing services to taxonomists for standard genome sequencing and annotation.</title>
        <authorList>
            <consortium name="The Broad Institute Genomics Platform"/>
            <consortium name="The Broad Institute Genome Sequencing Center for Infectious Disease"/>
            <person name="Wu L."/>
            <person name="Ma J."/>
        </authorList>
    </citation>
    <scope>NUCLEOTIDE SEQUENCE [LARGE SCALE GENOMIC DNA]</scope>
    <source>
        <strain evidence="15">JCM 17555</strain>
    </source>
</reference>
<feature type="domain" description="Glutamyl-tRNA reductase N-terminal" evidence="13">
    <location>
        <begin position="7"/>
        <end position="158"/>
    </location>
</feature>
<dbReference type="SUPFAM" id="SSF69075">
    <property type="entry name" value="Glutamyl tRNA-reductase dimerization domain"/>
    <property type="match status" value="1"/>
</dbReference>
<comment type="catalytic activity">
    <reaction evidence="7 8 9">
        <text>(S)-4-amino-5-oxopentanoate + tRNA(Glu) + NADP(+) = L-glutamyl-tRNA(Glu) + NADPH + H(+)</text>
        <dbReference type="Rhea" id="RHEA:12344"/>
        <dbReference type="Rhea" id="RHEA-COMP:9663"/>
        <dbReference type="Rhea" id="RHEA-COMP:9680"/>
        <dbReference type="ChEBI" id="CHEBI:15378"/>
        <dbReference type="ChEBI" id="CHEBI:57501"/>
        <dbReference type="ChEBI" id="CHEBI:57783"/>
        <dbReference type="ChEBI" id="CHEBI:58349"/>
        <dbReference type="ChEBI" id="CHEBI:78442"/>
        <dbReference type="ChEBI" id="CHEBI:78520"/>
        <dbReference type="EC" id="1.2.1.70"/>
    </reaction>
</comment>
<evidence type="ECO:0000313" key="14">
    <source>
        <dbReference type="EMBL" id="GAA3976085.1"/>
    </source>
</evidence>
<dbReference type="InterPro" id="IPR006151">
    <property type="entry name" value="Shikm_DH/Glu-tRNA_Rdtase"/>
</dbReference>
<feature type="binding site" evidence="8">
    <location>
        <begin position="191"/>
        <end position="196"/>
    </location>
    <ligand>
        <name>NADP(+)</name>
        <dbReference type="ChEBI" id="CHEBI:58349"/>
    </ligand>
</feature>
<dbReference type="HAMAP" id="MF_00087">
    <property type="entry name" value="Glu_tRNA_reductase"/>
    <property type="match status" value="1"/>
</dbReference>
<feature type="domain" description="Tetrapyrrole biosynthesis glutamyl-tRNA reductase dimerisation" evidence="11">
    <location>
        <begin position="322"/>
        <end position="419"/>
    </location>
</feature>
<dbReference type="Gene3D" id="3.30.460.30">
    <property type="entry name" value="Glutamyl-tRNA reductase, N-terminal domain"/>
    <property type="match status" value="1"/>
</dbReference>
<keyword evidence="15" id="KW-1185">Reference proteome</keyword>
<dbReference type="CDD" id="cd05213">
    <property type="entry name" value="NAD_bind_Glutamyl_tRNA_reduct"/>
    <property type="match status" value="1"/>
</dbReference>
<dbReference type="InterPro" id="IPR036453">
    <property type="entry name" value="GluRdtase_dimer_dom_sf"/>
</dbReference>
<protein>
    <recommendedName>
        <fullName evidence="3 8">Glutamyl-tRNA reductase</fullName>
        <shortName evidence="8">GluTR</shortName>
        <ecNumber evidence="3 8">1.2.1.70</ecNumber>
    </recommendedName>
</protein>
<dbReference type="SUPFAM" id="SSF69742">
    <property type="entry name" value="Glutamyl tRNA-reductase catalytic, N-terminal domain"/>
    <property type="match status" value="1"/>
</dbReference>
<keyword evidence="4 8" id="KW-0521">NADP</keyword>
<evidence type="ECO:0000256" key="5">
    <source>
        <dbReference type="ARBA" id="ARBA00023002"/>
    </source>
</evidence>
<evidence type="ECO:0000256" key="10">
    <source>
        <dbReference type="SAM" id="MobiDB-lite"/>
    </source>
</evidence>
<feature type="binding site" evidence="8">
    <location>
        <position position="122"/>
    </location>
    <ligand>
        <name>substrate</name>
    </ligand>
</feature>
<dbReference type="InterPro" id="IPR036343">
    <property type="entry name" value="GluRdtase_N_sf"/>
</dbReference>
<comment type="similarity">
    <text evidence="2 8 9">Belongs to the glutamyl-tRNA reductase family.</text>
</comment>
<dbReference type="SUPFAM" id="SSF51735">
    <property type="entry name" value="NAD(P)-binding Rossmann-fold domains"/>
    <property type="match status" value="1"/>
</dbReference>
<dbReference type="EC" id="1.2.1.70" evidence="3 8"/>
<comment type="domain">
    <text evidence="8">Possesses an unusual extended V-shaped dimeric structure with each monomer consisting of three distinct domains arranged along a curved 'spinal' alpha-helix. The N-terminal catalytic domain specifically recognizes the glutamate moiety of the substrate. The second domain is the NADPH-binding domain, and the third C-terminal domain is responsible for dimerization.</text>
</comment>
<dbReference type="PANTHER" id="PTHR43013">
    <property type="entry name" value="GLUTAMYL-TRNA REDUCTASE"/>
    <property type="match status" value="1"/>
</dbReference>
<evidence type="ECO:0000256" key="9">
    <source>
        <dbReference type="RuleBase" id="RU000584"/>
    </source>
</evidence>
<keyword evidence="5 8" id="KW-0560">Oxidoreductase</keyword>
<dbReference type="InterPro" id="IPR000343">
    <property type="entry name" value="4pyrrol_synth_GluRdtase"/>
</dbReference>
<evidence type="ECO:0000313" key="15">
    <source>
        <dbReference type="Proteomes" id="UP001501337"/>
    </source>
</evidence>
<sequence length="447" mass="48849">MTIKVFGLSHKTTAVSLRERVAFQAEEVPAVLKLALNALGVDEVVILSTCNRTELYMSGADIDAGRMSDWFCGYHEVGHDVGRAELEPGLYFLEGKAAVRHLMRVASGLDSLMLGEPQIFGQIKDAFTVARSSGTVGGVLDRLFRHAFTVAKRVRTQTAIGNNPVSVAYAAVSLAGRIFPDLHKCTALLIGAGETIELVAKHLLQRNIEHLIIANRTLSRAESLALKTGGAAILLSDLPEHLAKADIVIASTGAPLPVLGKGAVETALRKRRHKPMFIADIAVPRDVEAEVADIEDAYLYGIDDLEAVIEGNVRAREEAAKEAEHLIREGVDDFMYKLRSLETVDVLKSLRERAEEVRDLELARALRLADSGQSVEAVMRQLAHALTNKLIHHPTVQVRRAHAEGRKEASDWLRDLFQLPANVPAAPETPLESADPESLDRHPRPES</sequence>
<evidence type="ECO:0000256" key="4">
    <source>
        <dbReference type="ARBA" id="ARBA00022857"/>
    </source>
</evidence>
<feature type="binding site" evidence="8">
    <location>
        <begin position="49"/>
        <end position="52"/>
    </location>
    <ligand>
        <name>substrate</name>
    </ligand>
</feature>
<dbReference type="PIRSF" id="PIRSF000445">
    <property type="entry name" value="4pyrrol_synth_GluRdtase"/>
    <property type="match status" value="1"/>
</dbReference>
<accession>A0ABP7Q4I0</accession>
<feature type="domain" description="Quinate/shikimate 5-dehydrogenase/glutamyl-tRNA reductase" evidence="12">
    <location>
        <begin position="174"/>
        <end position="308"/>
    </location>
</feature>
<feature type="active site" description="Nucleophile" evidence="8">
    <location>
        <position position="50"/>
    </location>
</feature>
<feature type="binding site" evidence="8">
    <location>
        <begin position="116"/>
        <end position="118"/>
    </location>
    <ligand>
        <name>substrate</name>
    </ligand>
</feature>
<comment type="function">
    <text evidence="8">Catalyzes the NADPH-dependent reduction of glutamyl-tRNA(Glu) to glutamate 1-semialdehyde (GSA).</text>
</comment>
<evidence type="ECO:0000256" key="8">
    <source>
        <dbReference type="HAMAP-Rule" id="MF_00087"/>
    </source>
</evidence>
<dbReference type="RefSeq" id="WP_344809047.1">
    <property type="nucleotide sequence ID" value="NZ_BAABBO010000019.1"/>
</dbReference>
<dbReference type="NCBIfam" id="TIGR01035">
    <property type="entry name" value="hemA"/>
    <property type="match status" value="1"/>
</dbReference>
<evidence type="ECO:0000259" key="11">
    <source>
        <dbReference type="Pfam" id="PF00745"/>
    </source>
</evidence>
<comment type="pathway">
    <text evidence="1 8 9">Porphyrin-containing compound metabolism; protoporphyrin-IX biosynthesis; 5-aminolevulinate from L-glutamyl-tRNA(Glu): step 1/2.</text>
</comment>
<evidence type="ECO:0000256" key="6">
    <source>
        <dbReference type="ARBA" id="ARBA00023244"/>
    </source>
</evidence>
<comment type="miscellaneous">
    <text evidence="8">During catalysis, the active site Cys acts as a nucleophile attacking the alpha-carbonyl group of tRNA-bound glutamate with the formation of a thioester intermediate between enzyme and glutamate, and the concomitant release of tRNA(Glu). The thioester intermediate is finally reduced by direct hydride transfer from NADPH, to form the product GSA.</text>
</comment>
<dbReference type="Pfam" id="PF05201">
    <property type="entry name" value="GlutR_N"/>
    <property type="match status" value="1"/>
</dbReference>
<dbReference type="InterPro" id="IPR036291">
    <property type="entry name" value="NAD(P)-bd_dom_sf"/>
</dbReference>
<dbReference type="InterPro" id="IPR015895">
    <property type="entry name" value="4pyrrol_synth_GluRdtase_N"/>
</dbReference>
<organism evidence="14 15">
    <name type="scientific">Allohahella marinimesophila</name>
    <dbReference type="NCBI Taxonomy" id="1054972"/>
    <lineage>
        <taxon>Bacteria</taxon>
        <taxon>Pseudomonadati</taxon>
        <taxon>Pseudomonadota</taxon>
        <taxon>Gammaproteobacteria</taxon>
        <taxon>Oceanospirillales</taxon>
        <taxon>Hahellaceae</taxon>
        <taxon>Allohahella</taxon>
    </lineage>
</organism>
<feature type="region of interest" description="Disordered" evidence="10">
    <location>
        <begin position="423"/>
        <end position="447"/>
    </location>
</feature>
<comment type="caution">
    <text evidence="14">The sequence shown here is derived from an EMBL/GenBank/DDBJ whole genome shotgun (WGS) entry which is preliminary data.</text>
</comment>
<dbReference type="Proteomes" id="UP001501337">
    <property type="component" value="Unassembled WGS sequence"/>
</dbReference>
<evidence type="ECO:0000259" key="13">
    <source>
        <dbReference type="Pfam" id="PF05201"/>
    </source>
</evidence>
<evidence type="ECO:0000256" key="7">
    <source>
        <dbReference type="ARBA" id="ARBA00047464"/>
    </source>
</evidence>
<feature type="compositionally biased region" description="Basic and acidic residues" evidence="10">
    <location>
        <begin position="438"/>
        <end position="447"/>
    </location>
</feature>
<evidence type="ECO:0000256" key="3">
    <source>
        <dbReference type="ARBA" id="ARBA00012970"/>
    </source>
</evidence>
<dbReference type="PANTHER" id="PTHR43013:SF1">
    <property type="entry name" value="GLUTAMYL-TRNA REDUCTASE"/>
    <property type="match status" value="1"/>
</dbReference>
<comment type="subunit">
    <text evidence="8">Homodimer.</text>
</comment>
<gene>
    <name evidence="8 14" type="primary">hemA</name>
    <name evidence="14" type="ORF">GCM10022278_36150</name>
</gene>
<evidence type="ECO:0000259" key="12">
    <source>
        <dbReference type="Pfam" id="PF01488"/>
    </source>
</evidence>
<dbReference type="Pfam" id="PF01488">
    <property type="entry name" value="Shikimate_DH"/>
    <property type="match status" value="1"/>
</dbReference>
<evidence type="ECO:0000256" key="1">
    <source>
        <dbReference type="ARBA" id="ARBA00005059"/>
    </source>
</evidence>
<keyword evidence="6 8" id="KW-0627">Porphyrin biosynthesis</keyword>
<dbReference type="Gene3D" id="3.40.50.720">
    <property type="entry name" value="NAD(P)-binding Rossmann-like Domain"/>
    <property type="match status" value="1"/>
</dbReference>
<feature type="site" description="Important for activity" evidence="8">
    <location>
        <position position="101"/>
    </location>
</feature>
<dbReference type="InterPro" id="IPR015896">
    <property type="entry name" value="4pyrrol_synth_GluRdtase_dimer"/>
</dbReference>
<proteinExistence type="inferred from homology"/>
<name>A0ABP7Q4I0_9GAMM</name>
<evidence type="ECO:0000256" key="2">
    <source>
        <dbReference type="ARBA" id="ARBA00005916"/>
    </source>
</evidence>
<dbReference type="EMBL" id="BAABBO010000019">
    <property type="protein sequence ID" value="GAA3976085.1"/>
    <property type="molecule type" value="Genomic_DNA"/>
</dbReference>